<evidence type="ECO:0000313" key="4">
    <source>
        <dbReference type="Proteomes" id="UP001620408"/>
    </source>
</evidence>
<organism evidence="3 4">
    <name type="scientific">Dyella koreensis</name>
    <dbReference type="NCBI Taxonomy" id="311235"/>
    <lineage>
        <taxon>Bacteria</taxon>
        <taxon>Pseudomonadati</taxon>
        <taxon>Pseudomonadota</taxon>
        <taxon>Gammaproteobacteria</taxon>
        <taxon>Lysobacterales</taxon>
        <taxon>Rhodanobacteraceae</taxon>
        <taxon>Dyella</taxon>
    </lineage>
</organism>
<feature type="chain" id="PRO_5046441911" evidence="1">
    <location>
        <begin position="25"/>
        <end position="317"/>
    </location>
</feature>
<comment type="caution">
    <text evidence="3">The sequence shown here is derived from an EMBL/GenBank/DDBJ whole genome shotgun (WGS) entry which is preliminary data.</text>
</comment>
<dbReference type="PANTHER" id="PTHR46018:SF2">
    <property type="entry name" value="ZINC PHOSPHODIESTERASE ELAC PROTEIN 1"/>
    <property type="match status" value="1"/>
</dbReference>
<dbReference type="InterPro" id="IPR001279">
    <property type="entry name" value="Metallo-B-lactamas"/>
</dbReference>
<protein>
    <submittedName>
        <fullName evidence="3">MBL fold metallo-hydrolase</fullName>
    </submittedName>
</protein>
<feature type="signal peptide" evidence="1">
    <location>
        <begin position="1"/>
        <end position="24"/>
    </location>
</feature>
<dbReference type="RefSeq" id="WP_379987511.1">
    <property type="nucleotide sequence ID" value="NZ_JADIKD010000005.1"/>
</dbReference>
<keyword evidence="1" id="KW-0732">Signal</keyword>
<dbReference type="Pfam" id="PF12706">
    <property type="entry name" value="Lactamase_B_2"/>
    <property type="match status" value="1"/>
</dbReference>
<dbReference type="SUPFAM" id="SSF56281">
    <property type="entry name" value="Metallo-hydrolase/oxidoreductase"/>
    <property type="match status" value="1"/>
</dbReference>
<keyword evidence="4" id="KW-1185">Reference proteome</keyword>
<dbReference type="InterPro" id="IPR036866">
    <property type="entry name" value="RibonucZ/Hydroxyglut_hydro"/>
</dbReference>
<evidence type="ECO:0000259" key="2">
    <source>
        <dbReference type="SMART" id="SM00849"/>
    </source>
</evidence>
<sequence length="317" mass="34004">MMAWGLRRFACALAFTSATLSATASDAPATCDRDIAWQVLGSGGPELNQRAQSGHVLWIDGKARAIFDAGAGTAVAFGKAQGHFEDLDLIALSHLHTDHTADIPAYVKASFFSERRNDLPILGPPGNDAFPSLGAWLSALFSDDHAAYPYLAGFLQPDGAAYRLRPTTLQLSEGDIATVFTNPAFNVRATPVQHGPVPALAWRVDVRGRSVVYLGDTDAQASALLELAKHADLLIANLAISEHGDDDVASRLHAPPSRIAALAQRAGVRRLLLSHLMQRSEQALPESLRVIRSIYRGPVEVAHDGLCLPLPLRNDAM</sequence>
<name>A0ABW8K058_9GAMM</name>
<dbReference type="EMBL" id="JADIKD010000005">
    <property type="protein sequence ID" value="MFK2915920.1"/>
    <property type="molecule type" value="Genomic_DNA"/>
</dbReference>
<evidence type="ECO:0000256" key="1">
    <source>
        <dbReference type="SAM" id="SignalP"/>
    </source>
</evidence>
<accession>A0ABW8K058</accession>
<proteinExistence type="predicted"/>
<gene>
    <name evidence="3" type="ORF">ISS97_01485</name>
</gene>
<reference evidence="3 4" key="1">
    <citation type="submission" date="2020-10" db="EMBL/GenBank/DDBJ databases">
        <title>Phylogeny of dyella-like bacteria.</title>
        <authorList>
            <person name="Fu J."/>
        </authorList>
    </citation>
    <scope>NUCLEOTIDE SEQUENCE [LARGE SCALE GENOMIC DNA]</scope>
    <source>
        <strain evidence="3 4">BB4</strain>
    </source>
</reference>
<dbReference type="PANTHER" id="PTHR46018">
    <property type="entry name" value="ZINC PHOSPHODIESTERASE ELAC PROTEIN 1"/>
    <property type="match status" value="1"/>
</dbReference>
<dbReference type="Proteomes" id="UP001620408">
    <property type="component" value="Unassembled WGS sequence"/>
</dbReference>
<dbReference type="SMART" id="SM00849">
    <property type="entry name" value="Lactamase_B"/>
    <property type="match status" value="1"/>
</dbReference>
<dbReference type="Gene3D" id="3.60.15.10">
    <property type="entry name" value="Ribonuclease Z/Hydroxyacylglutathione hydrolase-like"/>
    <property type="match status" value="1"/>
</dbReference>
<feature type="domain" description="Metallo-beta-lactamase" evidence="2">
    <location>
        <begin position="53"/>
        <end position="253"/>
    </location>
</feature>
<evidence type="ECO:0000313" key="3">
    <source>
        <dbReference type="EMBL" id="MFK2915920.1"/>
    </source>
</evidence>